<dbReference type="Proteomes" id="UP000887116">
    <property type="component" value="Unassembled WGS sequence"/>
</dbReference>
<dbReference type="EMBL" id="BMAO01019032">
    <property type="protein sequence ID" value="GFR27910.1"/>
    <property type="molecule type" value="Genomic_DNA"/>
</dbReference>
<keyword evidence="3" id="KW-0548">Nucleotidyltransferase</keyword>
<feature type="domain" description="Endonuclease/exonuclease/phosphatase" evidence="2">
    <location>
        <begin position="249"/>
        <end position="357"/>
    </location>
</feature>
<dbReference type="GO" id="GO:0003964">
    <property type="term" value="F:RNA-directed DNA polymerase activity"/>
    <property type="evidence" value="ECO:0007669"/>
    <property type="project" value="UniProtKB-KW"/>
</dbReference>
<protein>
    <submittedName>
        <fullName evidence="3">Probable RNA-directed DNA polymerase from transposon X-element</fullName>
    </submittedName>
</protein>
<keyword evidence="3" id="KW-0695">RNA-directed DNA polymerase</keyword>
<dbReference type="GO" id="GO:0061343">
    <property type="term" value="P:cell adhesion involved in heart morphogenesis"/>
    <property type="evidence" value="ECO:0007669"/>
    <property type="project" value="TreeGrafter"/>
</dbReference>
<dbReference type="InterPro" id="IPR005135">
    <property type="entry name" value="Endo/exonuclease/phosphatase"/>
</dbReference>
<proteinExistence type="predicted"/>
<name>A0A8X6LZP8_TRICU</name>
<evidence type="ECO:0000313" key="4">
    <source>
        <dbReference type="Proteomes" id="UP000887116"/>
    </source>
</evidence>
<organism evidence="3 4">
    <name type="scientific">Trichonephila clavata</name>
    <name type="common">Joro spider</name>
    <name type="synonym">Nephila clavata</name>
    <dbReference type="NCBI Taxonomy" id="2740835"/>
    <lineage>
        <taxon>Eukaryota</taxon>
        <taxon>Metazoa</taxon>
        <taxon>Ecdysozoa</taxon>
        <taxon>Arthropoda</taxon>
        <taxon>Chelicerata</taxon>
        <taxon>Arachnida</taxon>
        <taxon>Araneae</taxon>
        <taxon>Araneomorphae</taxon>
        <taxon>Entelegynae</taxon>
        <taxon>Araneoidea</taxon>
        <taxon>Nephilidae</taxon>
        <taxon>Trichonephila</taxon>
    </lineage>
</organism>
<dbReference type="InterPro" id="IPR036691">
    <property type="entry name" value="Endo/exonu/phosph_ase_sf"/>
</dbReference>
<gene>
    <name evidence="3" type="primary">X-element ORF2</name>
    <name evidence="3" type="ORF">TNCT_129442</name>
</gene>
<keyword evidence="4" id="KW-1185">Reference proteome</keyword>
<feature type="region of interest" description="Disordered" evidence="1">
    <location>
        <begin position="65"/>
        <end position="90"/>
    </location>
</feature>
<dbReference type="OrthoDB" id="6513346at2759"/>
<evidence type="ECO:0000259" key="2">
    <source>
        <dbReference type="Pfam" id="PF14529"/>
    </source>
</evidence>
<evidence type="ECO:0000313" key="3">
    <source>
        <dbReference type="EMBL" id="GFR27910.1"/>
    </source>
</evidence>
<sequence>MPEKPEQYAEKREKKNNNNIQVDGTVFASPPPPASNAWDSRSTTPANNNNQKPTLIPRQIALAQAKAHNQAVQPVPISPHRSHPSSQPHLYQTSLTYSNSLETLKLSIFLTASKPSSILPNIIKPDRLACLPSTIIFTMIAFNRSRQNHTSLRITSWNSQALKSRVQELEEFINDWNPDIILVQETQLRPCDLVTIPNFTLYRTDRLTHRGGGTAIFIKRSISHTHFIISNPNIENTAITLHRTNEKSITIISAYRPPRSKICEQDLQKFFRNRDCCLVIGDLNAKNKYWNPHPRVNQAGTVIYNYCNKMGISIHAPTEPTRFDAHGVNNTLDIALAKGLHTIAATSISELTSDHNPDNFDISLNNYNSPSISTCSFPNWTKFQTVLTESISGNPVIANEDDIENSITNLNNKIQEAIHATCTYKAIHHPVSIIPSQLREKIKQKNRLRKEWQQTKYPPLKTQVNRIQREIKSAINNFHNHIKNTQLKQVNTGDNSLYKLFNKNKNKLSHIPPILGPQGLVYNAELKAKVFVTSLENSFIENKEPHDDSTIEKVENNVNGFLTNRVTTIPPPLTSPGEIMNIILQLDNKKAPGPDAIKNIALKALPLNAITYITKIINKSIIFNYFPKAWKAANVIVLPKQDKNEQLPDSYRPIRIKEADSISWISLKYIHVGSPSGK</sequence>
<feature type="compositionally biased region" description="Polar residues" evidence="1">
    <location>
        <begin position="37"/>
        <end position="52"/>
    </location>
</feature>
<dbReference type="Gene3D" id="3.60.10.10">
    <property type="entry name" value="Endonuclease/exonuclease/phosphatase"/>
    <property type="match status" value="1"/>
</dbReference>
<feature type="compositionally biased region" description="Low complexity" evidence="1">
    <location>
        <begin position="74"/>
        <end position="89"/>
    </location>
</feature>
<evidence type="ECO:0000256" key="1">
    <source>
        <dbReference type="SAM" id="MobiDB-lite"/>
    </source>
</evidence>
<dbReference type="PANTHER" id="PTHR33395">
    <property type="entry name" value="TRANSCRIPTASE, PUTATIVE-RELATED-RELATED"/>
    <property type="match status" value="1"/>
</dbReference>
<feature type="region of interest" description="Disordered" evidence="1">
    <location>
        <begin position="1"/>
        <end position="52"/>
    </location>
</feature>
<dbReference type="AlphaFoldDB" id="A0A8X6LZP8"/>
<dbReference type="SUPFAM" id="SSF56219">
    <property type="entry name" value="DNase I-like"/>
    <property type="match status" value="1"/>
</dbReference>
<dbReference type="GO" id="GO:0007508">
    <property type="term" value="P:larval heart development"/>
    <property type="evidence" value="ECO:0007669"/>
    <property type="project" value="TreeGrafter"/>
</dbReference>
<keyword evidence="3" id="KW-0808">Transferase</keyword>
<dbReference type="Pfam" id="PF14529">
    <property type="entry name" value="Exo_endo_phos_2"/>
    <property type="match status" value="1"/>
</dbReference>
<reference evidence="3" key="1">
    <citation type="submission" date="2020-07" db="EMBL/GenBank/DDBJ databases">
        <title>Multicomponent nature underlies the extraordinary mechanical properties of spider dragline silk.</title>
        <authorList>
            <person name="Kono N."/>
            <person name="Nakamura H."/>
            <person name="Mori M."/>
            <person name="Yoshida Y."/>
            <person name="Ohtoshi R."/>
            <person name="Malay A.D."/>
            <person name="Moran D.A.P."/>
            <person name="Tomita M."/>
            <person name="Numata K."/>
            <person name="Arakawa K."/>
        </authorList>
    </citation>
    <scope>NUCLEOTIDE SEQUENCE</scope>
</reference>
<feature type="compositionally biased region" description="Basic and acidic residues" evidence="1">
    <location>
        <begin position="1"/>
        <end position="16"/>
    </location>
</feature>
<dbReference type="GO" id="GO:0031012">
    <property type="term" value="C:extracellular matrix"/>
    <property type="evidence" value="ECO:0007669"/>
    <property type="project" value="TreeGrafter"/>
</dbReference>
<accession>A0A8X6LZP8</accession>
<comment type="caution">
    <text evidence="3">The sequence shown here is derived from an EMBL/GenBank/DDBJ whole genome shotgun (WGS) entry which is preliminary data.</text>
</comment>
<dbReference type="PANTHER" id="PTHR33395:SF22">
    <property type="entry name" value="REVERSE TRANSCRIPTASE DOMAIN-CONTAINING PROTEIN"/>
    <property type="match status" value="1"/>
</dbReference>